<organism evidence="11 12">
    <name type="scientific">Cyclopterus lumpus</name>
    <name type="common">Lumpsucker</name>
    <dbReference type="NCBI Taxonomy" id="8103"/>
    <lineage>
        <taxon>Eukaryota</taxon>
        <taxon>Metazoa</taxon>
        <taxon>Chordata</taxon>
        <taxon>Craniata</taxon>
        <taxon>Vertebrata</taxon>
        <taxon>Euteleostomi</taxon>
        <taxon>Actinopterygii</taxon>
        <taxon>Neopterygii</taxon>
        <taxon>Teleostei</taxon>
        <taxon>Neoteleostei</taxon>
        <taxon>Acanthomorphata</taxon>
        <taxon>Eupercaria</taxon>
        <taxon>Perciformes</taxon>
        <taxon>Cottioidei</taxon>
        <taxon>Cottales</taxon>
        <taxon>Cyclopteridae</taxon>
        <taxon>Cyclopterus</taxon>
    </lineage>
</organism>
<keyword evidence="6 9" id="KW-0807">Transducer</keyword>
<evidence type="ECO:0000256" key="7">
    <source>
        <dbReference type="ARBA" id="ARBA00023288"/>
    </source>
</evidence>
<dbReference type="Proteomes" id="UP000694565">
    <property type="component" value="Unplaced"/>
</dbReference>
<dbReference type="Pfam" id="PF00631">
    <property type="entry name" value="G-gamma"/>
    <property type="match status" value="1"/>
</dbReference>
<keyword evidence="5 9" id="KW-0472">Membrane</keyword>
<dbReference type="PRINTS" id="PR00321">
    <property type="entry name" value="GPROTEING"/>
</dbReference>
<comment type="similarity">
    <text evidence="2 9">Belongs to the G protein gamma family.</text>
</comment>
<protein>
    <recommendedName>
        <fullName evidence="9">Guanine nucleotide-binding protein subunit gamma</fullName>
    </recommendedName>
</protein>
<evidence type="ECO:0000256" key="9">
    <source>
        <dbReference type="RuleBase" id="RU004973"/>
    </source>
</evidence>
<evidence type="ECO:0000313" key="11">
    <source>
        <dbReference type="Ensembl" id="ENSCLMP00005026926.1"/>
    </source>
</evidence>
<evidence type="ECO:0000259" key="10">
    <source>
        <dbReference type="PROSITE" id="PS50058"/>
    </source>
</evidence>
<dbReference type="SMART" id="SM01224">
    <property type="entry name" value="G_gamma"/>
    <property type="match status" value="1"/>
</dbReference>
<dbReference type="SMART" id="SM00224">
    <property type="entry name" value="GGL"/>
    <property type="match status" value="1"/>
</dbReference>
<evidence type="ECO:0000256" key="6">
    <source>
        <dbReference type="ARBA" id="ARBA00023224"/>
    </source>
</evidence>
<dbReference type="GO" id="GO:0007186">
    <property type="term" value="P:G protein-coupled receptor signaling pathway"/>
    <property type="evidence" value="ECO:0007669"/>
    <property type="project" value="InterPro"/>
</dbReference>
<reference evidence="11" key="1">
    <citation type="submission" date="2025-08" db="UniProtKB">
        <authorList>
            <consortium name="Ensembl"/>
        </authorList>
    </citation>
    <scope>IDENTIFICATION</scope>
</reference>
<sequence length="145" mass="16577">RYNKIYYVNDTRASSLLWRPLVAIKRRRGHKFFNNRNPEVIIFLFFVSASSPESHPPPSVYFTHTHTNPPPHTHTSRMSGSSNLVAMKKVVQQLRFEASINRVKVSQAAADLQQFCMQNAMQDPLLTGVSSSTNPFRPQRVCSFL</sequence>
<evidence type="ECO:0000256" key="1">
    <source>
        <dbReference type="ARBA" id="ARBA00004342"/>
    </source>
</evidence>
<keyword evidence="3 9" id="KW-1003">Cell membrane</keyword>
<dbReference type="PROSITE" id="PS50058">
    <property type="entry name" value="G_PROTEIN_GAMMA"/>
    <property type="match status" value="1"/>
</dbReference>
<keyword evidence="12" id="KW-1185">Reference proteome</keyword>
<dbReference type="InterPro" id="IPR036284">
    <property type="entry name" value="GGL_sf"/>
</dbReference>
<evidence type="ECO:0000256" key="8">
    <source>
        <dbReference type="ARBA" id="ARBA00023289"/>
    </source>
</evidence>
<evidence type="ECO:0000313" key="12">
    <source>
        <dbReference type="Proteomes" id="UP000694565"/>
    </source>
</evidence>
<dbReference type="Ensembl" id="ENSCLMT00005028098.1">
    <property type="protein sequence ID" value="ENSCLMP00005026926.1"/>
    <property type="gene ID" value="ENSCLMG00005013126.1"/>
</dbReference>
<evidence type="ECO:0000256" key="4">
    <source>
        <dbReference type="ARBA" id="ARBA00022481"/>
    </source>
</evidence>
<comment type="subunit">
    <text evidence="9">G proteins are composed of 3 units; alpha, beta and gamma.</text>
</comment>
<dbReference type="GO" id="GO:0005834">
    <property type="term" value="C:heterotrimeric G-protein complex"/>
    <property type="evidence" value="ECO:0007669"/>
    <property type="project" value="InterPro"/>
</dbReference>
<comment type="function">
    <text evidence="9">Guanine nucleotide-binding proteins (G proteins) are involved as a modulator or transducer in various transmembrane signaling systems. The beta and gamma chains are required for the GTPase activity, for replacement of GDP by GTP, and for G protein-effector interaction.</text>
</comment>
<keyword evidence="4" id="KW-0488">Methylation</keyword>
<reference evidence="11" key="2">
    <citation type="submission" date="2025-09" db="UniProtKB">
        <authorList>
            <consortium name="Ensembl"/>
        </authorList>
    </citation>
    <scope>IDENTIFICATION</scope>
</reference>
<evidence type="ECO:0000256" key="2">
    <source>
        <dbReference type="ARBA" id="ARBA00007431"/>
    </source>
</evidence>
<keyword evidence="7 9" id="KW-0449">Lipoprotein</keyword>
<dbReference type="SUPFAM" id="SSF48670">
    <property type="entry name" value="Transducin (heterotrimeric G protein), gamma chain"/>
    <property type="match status" value="1"/>
</dbReference>
<keyword evidence="8" id="KW-0636">Prenylation</keyword>
<dbReference type="InterPro" id="IPR015898">
    <property type="entry name" value="G-protein_gamma-like_dom"/>
</dbReference>
<dbReference type="Gene3D" id="4.10.260.10">
    <property type="entry name" value="Transducin (heterotrimeric G protein), gamma chain"/>
    <property type="match status" value="1"/>
</dbReference>
<dbReference type="CDD" id="cd00068">
    <property type="entry name" value="GGL"/>
    <property type="match status" value="1"/>
</dbReference>
<accession>A0A8C3G182</accession>
<dbReference type="PANTHER" id="PTHR13809">
    <property type="entry name" value="GUANINE NUCLEOTIDE-BINDING PROTEIN GAMMA SUBUNIT"/>
    <property type="match status" value="1"/>
</dbReference>
<dbReference type="InterPro" id="IPR001770">
    <property type="entry name" value="G-protein_gamma"/>
</dbReference>
<evidence type="ECO:0000256" key="3">
    <source>
        <dbReference type="ARBA" id="ARBA00022475"/>
    </source>
</evidence>
<feature type="domain" description="G protein gamma" evidence="10">
    <location>
        <begin position="80"/>
        <end position="145"/>
    </location>
</feature>
<evidence type="ECO:0000256" key="5">
    <source>
        <dbReference type="ARBA" id="ARBA00023136"/>
    </source>
</evidence>
<comment type="subcellular location">
    <subcellularLocation>
        <location evidence="1 9">Cell membrane</location>
        <topology evidence="1 9">Lipid-anchor</topology>
        <orientation evidence="1 9">Cytoplasmic side</orientation>
    </subcellularLocation>
</comment>
<name>A0A8C3G182_CYCLU</name>
<proteinExistence type="inferred from homology"/>
<dbReference type="FunFam" id="4.10.260.10:FF:000001">
    <property type="entry name" value="Guanine nucleotide-binding protein subunit gamma"/>
    <property type="match status" value="1"/>
</dbReference>
<dbReference type="GO" id="GO:0031681">
    <property type="term" value="F:G-protein beta-subunit binding"/>
    <property type="evidence" value="ECO:0007669"/>
    <property type="project" value="InterPro"/>
</dbReference>
<dbReference type="GeneTree" id="ENSGT01100000263525"/>
<dbReference type="AlphaFoldDB" id="A0A8C3G182"/>